<dbReference type="PANTHER" id="PTHR30543:SF28">
    <property type="entry name" value="NADPH-DEPENDENT FMN REDUCTASE-LIKE DOMAIN-CONTAINING PROTEIN"/>
    <property type="match status" value="1"/>
</dbReference>
<reference evidence="2" key="1">
    <citation type="submission" date="2018-05" db="EMBL/GenBank/DDBJ databases">
        <authorList>
            <person name="Lanie J.A."/>
            <person name="Ng W.-L."/>
            <person name="Kazmierczak K.M."/>
            <person name="Andrzejewski T.M."/>
            <person name="Davidsen T.M."/>
            <person name="Wayne K.J."/>
            <person name="Tettelin H."/>
            <person name="Glass J.I."/>
            <person name="Rusch D."/>
            <person name="Podicherti R."/>
            <person name="Tsui H.-C.T."/>
            <person name="Winkler M.E."/>
        </authorList>
    </citation>
    <scope>NUCLEOTIDE SEQUENCE</scope>
</reference>
<protein>
    <recommendedName>
        <fullName evidence="1">NADPH-dependent FMN reductase-like domain-containing protein</fullName>
    </recommendedName>
</protein>
<dbReference type="Pfam" id="PF03358">
    <property type="entry name" value="FMN_red"/>
    <property type="match status" value="1"/>
</dbReference>
<dbReference type="GO" id="GO:0016491">
    <property type="term" value="F:oxidoreductase activity"/>
    <property type="evidence" value="ECO:0007669"/>
    <property type="project" value="InterPro"/>
</dbReference>
<dbReference type="SUPFAM" id="SSF52218">
    <property type="entry name" value="Flavoproteins"/>
    <property type="match status" value="1"/>
</dbReference>
<dbReference type="InterPro" id="IPR005025">
    <property type="entry name" value="FMN_Rdtase-like_dom"/>
</dbReference>
<dbReference type="GO" id="GO:0005829">
    <property type="term" value="C:cytosol"/>
    <property type="evidence" value="ECO:0007669"/>
    <property type="project" value="TreeGrafter"/>
</dbReference>
<evidence type="ECO:0000259" key="1">
    <source>
        <dbReference type="Pfam" id="PF03358"/>
    </source>
</evidence>
<dbReference type="PANTHER" id="PTHR30543">
    <property type="entry name" value="CHROMATE REDUCTASE"/>
    <property type="match status" value="1"/>
</dbReference>
<dbReference type="AlphaFoldDB" id="A0A382J2H2"/>
<organism evidence="2">
    <name type="scientific">marine metagenome</name>
    <dbReference type="NCBI Taxonomy" id="408172"/>
    <lineage>
        <taxon>unclassified sequences</taxon>
        <taxon>metagenomes</taxon>
        <taxon>ecological metagenomes</taxon>
    </lineage>
</organism>
<evidence type="ECO:0000313" key="2">
    <source>
        <dbReference type="EMBL" id="SVC06008.1"/>
    </source>
</evidence>
<accession>A0A382J2H2</accession>
<dbReference type="InterPro" id="IPR029039">
    <property type="entry name" value="Flavoprotein-like_sf"/>
</dbReference>
<name>A0A382J2H2_9ZZZZ</name>
<dbReference type="InterPro" id="IPR050712">
    <property type="entry name" value="NAD(P)H-dep_reductase"/>
</dbReference>
<dbReference type="EMBL" id="UINC01071253">
    <property type="protein sequence ID" value="SVC06008.1"/>
    <property type="molecule type" value="Genomic_DNA"/>
</dbReference>
<feature type="domain" description="NADPH-dependent FMN reductase-like" evidence="1">
    <location>
        <begin position="1"/>
        <end position="93"/>
    </location>
</feature>
<proteinExistence type="predicted"/>
<dbReference type="Gene3D" id="3.40.50.360">
    <property type="match status" value="1"/>
</dbReference>
<feature type="non-terminal residue" evidence="2">
    <location>
        <position position="1"/>
    </location>
</feature>
<gene>
    <name evidence="2" type="ORF">METZ01_LOCUS258862</name>
</gene>
<dbReference type="GO" id="GO:0010181">
    <property type="term" value="F:FMN binding"/>
    <property type="evidence" value="ECO:0007669"/>
    <property type="project" value="TreeGrafter"/>
</dbReference>
<sequence>CDGDKCYDNPNVSIMKGYIETSSSILLASPIYNYDFNAVAKNLIELTGNSWTDKLIGFISAAGGRGSYMSPMSFMNSLMLDFRCIIIPRFVYADKTCFNNDGNINDDTKARIEELVDSSVLVSKALYNN</sequence>